<dbReference type="EMBL" id="AAWS01000027">
    <property type="protein sequence ID" value="EAY27049.1"/>
    <property type="molecule type" value="Genomic_DNA"/>
</dbReference>
<evidence type="ECO:0000313" key="2">
    <source>
        <dbReference type="Proteomes" id="UP000004095"/>
    </source>
</evidence>
<evidence type="ECO:0000313" key="1">
    <source>
        <dbReference type="EMBL" id="EAY27049.1"/>
    </source>
</evidence>
<sequence length="60" mass="6710">MASIKKTCPNDQITNELKQPTQAPGIVLCIGLGYFYTHPQNFLCINTSIQKHLLSLYKTA</sequence>
<organism evidence="1 2">
    <name type="scientific">Microscilla marina ATCC 23134</name>
    <dbReference type="NCBI Taxonomy" id="313606"/>
    <lineage>
        <taxon>Bacteria</taxon>
        <taxon>Pseudomonadati</taxon>
        <taxon>Bacteroidota</taxon>
        <taxon>Cytophagia</taxon>
        <taxon>Cytophagales</taxon>
        <taxon>Microscillaceae</taxon>
        <taxon>Microscilla</taxon>
    </lineage>
</organism>
<gene>
    <name evidence="1" type="ORF">M23134_04737</name>
</gene>
<dbReference type="Proteomes" id="UP000004095">
    <property type="component" value="Unassembled WGS sequence"/>
</dbReference>
<name>A1ZRF9_MICM2</name>
<dbReference type="AlphaFoldDB" id="A1ZRF9"/>
<protein>
    <submittedName>
        <fullName evidence="1">Uncharacterized protein</fullName>
    </submittedName>
</protein>
<proteinExistence type="predicted"/>
<accession>A1ZRF9</accession>
<reference evidence="1 2" key="1">
    <citation type="submission" date="2007-01" db="EMBL/GenBank/DDBJ databases">
        <authorList>
            <person name="Haygood M."/>
            <person name="Podell S."/>
            <person name="Anderson C."/>
            <person name="Hopkinson B."/>
            <person name="Roe K."/>
            <person name="Barbeau K."/>
            <person name="Gaasterland T."/>
            <person name="Ferriera S."/>
            <person name="Johnson J."/>
            <person name="Kravitz S."/>
            <person name="Beeson K."/>
            <person name="Sutton G."/>
            <person name="Rogers Y.-H."/>
            <person name="Friedman R."/>
            <person name="Frazier M."/>
            <person name="Venter J.C."/>
        </authorList>
    </citation>
    <scope>NUCLEOTIDE SEQUENCE [LARGE SCALE GENOMIC DNA]</scope>
    <source>
        <strain evidence="1 2">ATCC 23134</strain>
    </source>
</reference>
<comment type="caution">
    <text evidence="1">The sequence shown here is derived from an EMBL/GenBank/DDBJ whole genome shotgun (WGS) entry which is preliminary data.</text>
</comment>
<keyword evidence="2" id="KW-1185">Reference proteome</keyword>